<gene>
    <name evidence="3" type="ORF">FHS48_003881</name>
</gene>
<dbReference type="SMART" id="SM01006">
    <property type="entry name" value="AlcB"/>
    <property type="match status" value="1"/>
</dbReference>
<dbReference type="Pfam" id="PF13523">
    <property type="entry name" value="Acetyltransf_8"/>
    <property type="match status" value="1"/>
</dbReference>
<dbReference type="SUPFAM" id="SSF55729">
    <property type="entry name" value="Acyl-CoA N-acyltransferases (Nat)"/>
    <property type="match status" value="1"/>
</dbReference>
<organism evidence="3 4">
    <name type="scientific">Novispirillum itersonii</name>
    <name type="common">Aquaspirillum itersonii</name>
    <dbReference type="NCBI Taxonomy" id="189"/>
    <lineage>
        <taxon>Bacteria</taxon>
        <taxon>Pseudomonadati</taxon>
        <taxon>Pseudomonadota</taxon>
        <taxon>Alphaproteobacteria</taxon>
        <taxon>Rhodospirillales</taxon>
        <taxon>Novispirillaceae</taxon>
        <taxon>Novispirillum</taxon>
    </lineage>
</organism>
<dbReference type="GO" id="GO:0016410">
    <property type="term" value="F:N-acyltransferase activity"/>
    <property type="evidence" value="ECO:0007669"/>
    <property type="project" value="TreeGrafter"/>
</dbReference>
<proteinExistence type="predicted"/>
<dbReference type="PANTHER" id="PTHR31438">
    <property type="entry name" value="LYSINE N-ACYLTRANSFERASE C17G9.06C-RELATED"/>
    <property type="match status" value="1"/>
</dbReference>
<evidence type="ECO:0000256" key="1">
    <source>
        <dbReference type="ARBA" id="ARBA00004924"/>
    </source>
</evidence>
<name>A0A7W9ZJ50_NOVIT</name>
<keyword evidence="3" id="KW-0808">Transferase</keyword>
<comment type="pathway">
    <text evidence="1">Siderophore biosynthesis.</text>
</comment>
<sequence>MTAVLPAGLSSMAPLPVLPAPGVVFSSLDCTGGGVSVVTVAPAVLEVQQDGKVLCRVTVESLSPDVCRLTPTLAGDVPGGYPLCLALLATVEVVSSATPGLDTVLFPVTQPELPTLPEAIRYVLESGCAVQDGDTVSIAIELFWQVSSLWTAPHMHHPHQIRRVMTGKIRHPLRRAKVPGEQYRRFIPWLGQCLSLSLIDPATDLETFHSWMNDPRVNAIWDEAGDRDKHAAYVAERLADPHVMPLIGRIGDRPFGYFEVYWAKENRIAPYYDCEDFDRGWHVLIGDESCRGRDYVTAWLPSLMHYIFLDDLRTQRIVGEPAASHAQQLNNLSRGGFALLKEFNFPHKRAMLVMLLRERFFENRKWSAHLAAPAAQAAE</sequence>
<dbReference type="Gene3D" id="3.40.630.30">
    <property type="match status" value="1"/>
</dbReference>
<dbReference type="InterPro" id="IPR019432">
    <property type="entry name" value="Acyltransferase_MbtK/IucB-like"/>
</dbReference>
<protein>
    <submittedName>
        <fullName evidence="3">RimJ/RimL family protein N-acetyltransferase</fullName>
    </submittedName>
</protein>
<evidence type="ECO:0000313" key="3">
    <source>
        <dbReference type="EMBL" id="MBB6212426.1"/>
    </source>
</evidence>
<evidence type="ECO:0000313" key="4">
    <source>
        <dbReference type="Proteomes" id="UP000544872"/>
    </source>
</evidence>
<dbReference type="EMBL" id="JACIIX010000025">
    <property type="protein sequence ID" value="MBB6212426.1"/>
    <property type="molecule type" value="Genomic_DNA"/>
</dbReference>
<accession>A0A7W9ZJ50</accession>
<reference evidence="3 4" key="1">
    <citation type="submission" date="2020-08" db="EMBL/GenBank/DDBJ databases">
        <title>Genomic Encyclopedia of Type Strains, Phase IV (KMG-IV): sequencing the most valuable type-strain genomes for metagenomic binning, comparative biology and taxonomic classification.</title>
        <authorList>
            <person name="Goeker M."/>
        </authorList>
    </citation>
    <scope>NUCLEOTIDE SEQUENCE [LARGE SCALE GENOMIC DNA]</scope>
    <source>
        <strain evidence="3 4">DSM 11590</strain>
    </source>
</reference>
<dbReference type="RefSeq" id="WP_260402602.1">
    <property type="nucleotide sequence ID" value="NZ_JACIIX010000025.1"/>
</dbReference>
<dbReference type="AlphaFoldDB" id="A0A7W9ZJ50"/>
<dbReference type="Proteomes" id="UP000544872">
    <property type="component" value="Unassembled WGS sequence"/>
</dbReference>
<dbReference type="InterPro" id="IPR016181">
    <property type="entry name" value="Acyl_CoA_acyltransferase"/>
</dbReference>
<dbReference type="GO" id="GO:0019290">
    <property type="term" value="P:siderophore biosynthetic process"/>
    <property type="evidence" value="ECO:0007669"/>
    <property type="project" value="InterPro"/>
</dbReference>
<feature type="domain" description="Acyltransferase MbtK/IucB-like conserved" evidence="2">
    <location>
        <begin position="197"/>
        <end position="244"/>
    </location>
</feature>
<keyword evidence="4" id="KW-1185">Reference proteome</keyword>
<evidence type="ECO:0000259" key="2">
    <source>
        <dbReference type="SMART" id="SM01006"/>
    </source>
</evidence>
<dbReference type="PANTHER" id="PTHR31438:SF1">
    <property type="entry name" value="LYSINE N-ACYLTRANSFERASE C17G9.06C-RELATED"/>
    <property type="match status" value="1"/>
</dbReference>
<comment type="caution">
    <text evidence="3">The sequence shown here is derived from an EMBL/GenBank/DDBJ whole genome shotgun (WGS) entry which is preliminary data.</text>
</comment>